<evidence type="ECO:0000313" key="1">
    <source>
        <dbReference type="EMBL" id="OGM20931.1"/>
    </source>
</evidence>
<protein>
    <submittedName>
        <fullName evidence="1">Uncharacterized protein</fullName>
    </submittedName>
</protein>
<dbReference type="Proteomes" id="UP000176741">
    <property type="component" value="Unassembled WGS sequence"/>
</dbReference>
<sequence>MAQWATLEVAAHLTEEFDEKNIQSNKNLLLRGKEASGEPNIDEVYIDEEFQKLKTAERIYSHALTLTGIKVMTQSADAEAAMSDSKYTTGYYFVSQAMVELIQKTKDVSQAITFLVKNPPPKLNDLRNPATYIKSLVQKL</sequence>
<proteinExistence type="predicted"/>
<organism evidence="1 2">
    <name type="scientific">Candidatus Woesebacteria bacterium RIFCSPHIGHO2_01_FULL_38_26b</name>
    <dbReference type="NCBI Taxonomy" id="1802491"/>
    <lineage>
        <taxon>Bacteria</taxon>
        <taxon>Candidatus Woeseibacteriota</taxon>
    </lineage>
</organism>
<dbReference type="AlphaFoldDB" id="A0A1F7Y0W4"/>
<accession>A0A1F7Y0W4</accession>
<dbReference type="EMBL" id="MGGD01000023">
    <property type="protein sequence ID" value="OGM20931.1"/>
    <property type="molecule type" value="Genomic_DNA"/>
</dbReference>
<evidence type="ECO:0000313" key="2">
    <source>
        <dbReference type="Proteomes" id="UP000176741"/>
    </source>
</evidence>
<reference evidence="1 2" key="1">
    <citation type="journal article" date="2016" name="Nat. Commun.">
        <title>Thousands of microbial genomes shed light on interconnected biogeochemical processes in an aquifer system.</title>
        <authorList>
            <person name="Anantharaman K."/>
            <person name="Brown C.T."/>
            <person name="Hug L.A."/>
            <person name="Sharon I."/>
            <person name="Castelle C.J."/>
            <person name="Probst A.J."/>
            <person name="Thomas B.C."/>
            <person name="Singh A."/>
            <person name="Wilkins M.J."/>
            <person name="Karaoz U."/>
            <person name="Brodie E.L."/>
            <person name="Williams K.H."/>
            <person name="Hubbard S.S."/>
            <person name="Banfield J.F."/>
        </authorList>
    </citation>
    <scope>NUCLEOTIDE SEQUENCE [LARGE SCALE GENOMIC DNA]</scope>
</reference>
<gene>
    <name evidence="1" type="ORF">A2771_04230</name>
</gene>
<comment type="caution">
    <text evidence="1">The sequence shown here is derived from an EMBL/GenBank/DDBJ whole genome shotgun (WGS) entry which is preliminary data.</text>
</comment>
<name>A0A1F7Y0W4_9BACT</name>